<dbReference type="Proteomes" id="UP000828390">
    <property type="component" value="Unassembled WGS sequence"/>
</dbReference>
<comment type="caution">
    <text evidence="1">The sequence shown here is derived from an EMBL/GenBank/DDBJ whole genome shotgun (WGS) entry which is preliminary data.</text>
</comment>
<sequence>MNQSVTPDINRVKAHSYRPCLWVATFKTGERRNTTEQNRNGSRVVGLHLALMKWSSRTSNKLLRLLCETMAHAASPKMVQTDRLQTGYRRAVKTCTLHNMTMHVRHYLDVTTEMRIQQSHGHASPKSVVLYNGDQVTNNHMTVKVFIGCSLHNRQECGV</sequence>
<reference evidence="1" key="1">
    <citation type="journal article" date="2019" name="bioRxiv">
        <title>The Genome of the Zebra Mussel, Dreissena polymorpha: A Resource for Invasive Species Research.</title>
        <authorList>
            <person name="McCartney M.A."/>
            <person name="Auch B."/>
            <person name="Kono T."/>
            <person name="Mallez S."/>
            <person name="Zhang Y."/>
            <person name="Obille A."/>
            <person name="Becker A."/>
            <person name="Abrahante J.E."/>
            <person name="Garbe J."/>
            <person name="Badalamenti J.P."/>
            <person name="Herman A."/>
            <person name="Mangelson H."/>
            <person name="Liachko I."/>
            <person name="Sullivan S."/>
            <person name="Sone E.D."/>
            <person name="Koren S."/>
            <person name="Silverstein K.A.T."/>
            <person name="Beckman K.B."/>
            <person name="Gohl D.M."/>
        </authorList>
    </citation>
    <scope>NUCLEOTIDE SEQUENCE</scope>
    <source>
        <strain evidence="1">Duluth1</strain>
        <tissue evidence="1">Whole animal</tissue>
    </source>
</reference>
<evidence type="ECO:0000313" key="2">
    <source>
        <dbReference type="Proteomes" id="UP000828390"/>
    </source>
</evidence>
<proteinExistence type="predicted"/>
<keyword evidence="2" id="KW-1185">Reference proteome</keyword>
<protein>
    <submittedName>
        <fullName evidence="1">Uncharacterized protein</fullName>
    </submittedName>
</protein>
<organism evidence="1 2">
    <name type="scientific">Dreissena polymorpha</name>
    <name type="common">Zebra mussel</name>
    <name type="synonym">Mytilus polymorpha</name>
    <dbReference type="NCBI Taxonomy" id="45954"/>
    <lineage>
        <taxon>Eukaryota</taxon>
        <taxon>Metazoa</taxon>
        <taxon>Spiralia</taxon>
        <taxon>Lophotrochozoa</taxon>
        <taxon>Mollusca</taxon>
        <taxon>Bivalvia</taxon>
        <taxon>Autobranchia</taxon>
        <taxon>Heteroconchia</taxon>
        <taxon>Euheterodonta</taxon>
        <taxon>Imparidentia</taxon>
        <taxon>Neoheterodontei</taxon>
        <taxon>Myida</taxon>
        <taxon>Dreissenoidea</taxon>
        <taxon>Dreissenidae</taxon>
        <taxon>Dreissena</taxon>
    </lineage>
</organism>
<dbReference type="EMBL" id="JAIWYP010000002">
    <property type="protein sequence ID" value="KAH3860107.1"/>
    <property type="molecule type" value="Genomic_DNA"/>
</dbReference>
<gene>
    <name evidence="1" type="ORF">DPMN_023000</name>
</gene>
<evidence type="ECO:0000313" key="1">
    <source>
        <dbReference type="EMBL" id="KAH3860107.1"/>
    </source>
</evidence>
<dbReference type="AlphaFoldDB" id="A0A9D4LJX2"/>
<reference evidence="1" key="2">
    <citation type="submission" date="2020-11" db="EMBL/GenBank/DDBJ databases">
        <authorList>
            <person name="McCartney M.A."/>
            <person name="Auch B."/>
            <person name="Kono T."/>
            <person name="Mallez S."/>
            <person name="Becker A."/>
            <person name="Gohl D.M."/>
            <person name="Silverstein K.A.T."/>
            <person name="Koren S."/>
            <person name="Bechman K.B."/>
            <person name="Herman A."/>
            <person name="Abrahante J.E."/>
            <person name="Garbe J."/>
        </authorList>
    </citation>
    <scope>NUCLEOTIDE SEQUENCE</scope>
    <source>
        <strain evidence="1">Duluth1</strain>
        <tissue evidence="1">Whole animal</tissue>
    </source>
</reference>
<name>A0A9D4LJX2_DREPO</name>
<accession>A0A9D4LJX2</accession>